<evidence type="ECO:0000256" key="9">
    <source>
        <dbReference type="ARBA" id="ARBA00023204"/>
    </source>
</evidence>
<dbReference type="PRINTS" id="PR00502">
    <property type="entry name" value="NUDIXFAMILY"/>
</dbReference>
<dbReference type="Gene3D" id="3.90.79.10">
    <property type="entry name" value="Nucleoside Triphosphate Pyrophosphohydrolase"/>
    <property type="match status" value="1"/>
</dbReference>
<dbReference type="SUPFAM" id="SSF55811">
    <property type="entry name" value="Nudix"/>
    <property type="match status" value="1"/>
</dbReference>
<accession>A0ABW6STX3</accession>
<evidence type="ECO:0000256" key="8">
    <source>
        <dbReference type="ARBA" id="ARBA00022842"/>
    </source>
</evidence>
<keyword evidence="9" id="KW-0234">DNA repair</keyword>
<name>A0ABW6STX3_9ACTN</name>
<comment type="caution">
    <text evidence="14">The sequence shown here is derived from an EMBL/GenBank/DDBJ whole genome shotgun (WGS) entry which is preliminary data.</text>
</comment>
<keyword evidence="4" id="KW-0235">DNA replication</keyword>
<dbReference type="InterPro" id="IPR047127">
    <property type="entry name" value="MutT-like"/>
</dbReference>
<comment type="cofactor">
    <cofactor evidence="1">
        <name>Mg(2+)</name>
        <dbReference type="ChEBI" id="CHEBI:18420"/>
    </cofactor>
</comment>
<evidence type="ECO:0000256" key="1">
    <source>
        <dbReference type="ARBA" id="ARBA00001946"/>
    </source>
</evidence>
<dbReference type="EC" id="3.6.1.55" evidence="11"/>
<dbReference type="InterPro" id="IPR020084">
    <property type="entry name" value="NUDIX_hydrolase_CS"/>
</dbReference>
<keyword evidence="5" id="KW-0479">Metal-binding</keyword>
<evidence type="ECO:0000259" key="13">
    <source>
        <dbReference type="PROSITE" id="PS51462"/>
    </source>
</evidence>
<organism evidence="14 15">
    <name type="scientific">Microtetraspora malaysiensis</name>
    <dbReference type="NCBI Taxonomy" id="161358"/>
    <lineage>
        <taxon>Bacteria</taxon>
        <taxon>Bacillati</taxon>
        <taxon>Actinomycetota</taxon>
        <taxon>Actinomycetes</taxon>
        <taxon>Streptosporangiales</taxon>
        <taxon>Streptosporangiaceae</taxon>
        <taxon>Microtetraspora</taxon>
    </lineage>
</organism>
<dbReference type="InterPro" id="IPR000086">
    <property type="entry name" value="NUDIX_hydrolase_dom"/>
</dbReference>
<dbReference type="PROSITE" id="PS00893">
    <property type="entry name" value="NUDIX_BOX"/>
    <property type="match status" value="1"/>
</dbReference>
<dbReference type="PANTHER" id="PTHR47707">
    <property type="entry name" value="8-OXO-DGTP DIPHOSPHATASE"/>
    <property type="match status" value="1"/>
</dbReference>
<evidence type="ECO:0000256" key="3">
    <source>
        <dbReference type="ARBA" id="ARBA00022457"/>
    </source>
</evidence>
<dbReference type="PANTHER" id="PTHR47707:SF1">
    <property type="entry name" value="NUDIX HYDROLASE FAMILY PROTEIN"/>
    <property type="match status" value="1"/>
</dbReference>
<comment type="catalytic activity">
    <reaction evidence="10">
        <text>8-oxo-dGTP + H2O = 8-oxo-dGMP + diphosphate + H(+)</text>
        <dbReference type="Rhea" id="RHEA:31575"/>
        <dbReference type="ChEBI" id="CHEBI:15377"/>
        <dbReference type="ChEBI" id="CHEBI:15378"/>
        <dbReference type="ChEBI" id="CHEBI:33019"/>
        <dbReference type="ChEBI" id="CHEBI:63224"/>
        <dbReference type="ChEBI" id="CHEBI:77896"/>
        <dbReference type="EC" id="3.6.1.55"/>
    </reaction>
</comment>
<evidence type="ECO:0000256" key="6">
    <source>
        <dbReference type="ARBA" id="ARBA00022763"/>
    </source>
</evidence>
<dbReference type="Proteomes" id="UP001602013">
    <property type="component" value="Unassembled WGS sequence"/>
</dbReference>
<evidence type="ECO:0000256" key="10">
    <source>
        <dbReference type="ARBA" id="ARBA00035861"/>
    </source>
</evidence>
<evidence type="ECO:0000313" key="15">
    <source>
        <dbReference type="Proteomes" id="UP001602013"/>
    </source>
</evidence>
<gene>
    <name evidence="14" type="ORF">ACFYXI_16965</name>
</gene>
<dbReference type="InterPro" id="IPR020476">
    <property type="entry name" value="Nudix_hydrolase"/>
</dbReference>
<evidence type="ECO:0000256" key="5">
    <source>
        <dbReference type="ARBA" id="ARBA00022723"/>
    </source>
</evidence>
<proteinExistence type="inferred from homology"/>
<feature type="domain" description="Nudix hydrolase" evidence="13">
    <location>
        <begin position="14"/>
        <end position="138"/>
    </location>
</feature>
<evidence type="ECO:0000256" key="11">
    <source>
        <dbReference type="ARBA" id="ARBA00038905"/>
    </source>
</evidence>
<dbReference type="CDD" id="cd04690">
    <property type="entry name" value="NUDIX_Hydrolase"/>
    <property type="match status" value="1"/>
</dbReference>
<dbReference type="RefSeq" id="WP_387412207.1">
    <property type="nucleotide sequence ID" value="NZ_JBIASD010000010.1"/>
</dbReference>
<dbReference type="EMBL" id="JBIASD010000010">
    <property type="protein sequence ID" value="MFF3667288.1"/>
    <property type="molecule type" value="Genomic_DNA"/>
</dbReference>
<evidence type="ECO:0000256" key="2">
    <source>
        <dbReference type="ARBA" id="ARBA00005582"/>
    </source>
</evidence>
<dbReference type="Pfam" id="PF00293">
    <property type="entry name" value="NUDIX"/>
    <property type="match status" value="1"/>
</dbReference>
<dbReference type="PROSITE" id="PS51462">
    <property type="entry name" value="NUDIX"/>
    <property type="match status" value="1"/>
</dbReference>
<keyword evidence="7 12" id="KW-0378">Hydrolase</keyword>
<evidence type="ECO:0000256" key="4">
    <source>
        <dbReference type="ARBA" id="ARBA00022705"/>
    </source>
</evidence>
<sequence length="145" mass="15176">MWQETDSIAGSPAPGIDVSAAAIIEEGRLLIVSKKAAPEVFYLPGGKPEPGESAEEALIRELDEEIGVTPTEVAPLAQVRDVAVLEGVPMRLTVFTAAIDRAPRIAAELAALGWTSGSDRYAPLLAPAIRNQVVPLLVRSGLLAG</sequence>
<protein>
    <recommendedName>
        <fullName evidence="11">8-oxo-dGTP diphosphatase</fullName>
        <ecNumber evidence="11">3.6.1.55</ecNumber>
    </recommendedName>
</protein>
<keyword evidence="15" id="KW-1185">Reference proteome</keyword>
<evidence type="ECO:0000256" key="7">
    <source>
        <dbReference type="ARBA" id="ARBA00022801"/>
    </source>
</evidence>
<keyword evidence="8" id="KW-0460">Magnesium</keyword>
<keyword evidence="6" id="KW-0227">DNA damage</keyword>
<reference evidence="14 15" key="1">
    <citation type="submission" date="2024-10" db="EMBL/GenBank/DDBJ databases">
        <title>The Natural Products Discovery Center: Release of the First 8490 Sequenced Strains for Exploring Actinobacteria Biosynthetic Diversity.</title>
        <authorList>
            <person name="Kalkreuter E."/>
            <person name="Kautsar S.A."/>
            <person name="Yang D."/>
            <person name="Bader C.D."/>
            <person name="Teijaro C.N."/>
            <person name="Fluegel L."/>
            <person name="Davis C.M."/>
            <person name="Simpson J.R."/>
            <person name="Lauterbach L."/>
            <person name="Steele A.D."/>
            <person name="Gui C."/>
            <person name="Meng S."/>
            <person name="Li G."/>
            <person name="Viehrig K."/>
            <person name="Ye F."/>
            <person name="Su P."/>
            <person name="Kiefer A.F."/>
            <person name="Nichols A."/>
            <person name="Cepeda A.J."/>
            <person name="Yan W."/>
            <person name="Fan B."/>
            <person name="Jiang Y."/>
            <person name="Adhikari A."/>
            <person name="Zheng C.-J."/>
            <person name="Schuster L."/>
            <person name="Cowan T.M."/>
            <person name="Smanski M.J."/>
            <person name="Chevrette M.G."/>
            <person name="De Carvalho L.P.S."/>
            <person name="Shen B."/>
        </authorList>
    </citation>
    <scope>NUCLEOTIDE SEQUENCE [LARGE SCALE GENOMIC DNA]</scope>
    <source>
        <strain evidence="14 15">NPDC002173</strain>
    </source>
</reference>
<comment type="similarity">
    <text evidence="2 12">Belongs to the Nudix hydrolase family.</text>
</comment>
<dbReference type="InterPro" id="IPR015797">
    <property type="entry name" value="NUDIX_hydrolase-like_dom_sf"/>
</dbReference>
<keyword evidence="3" id="KW-0515">Mutator protein</keyword>
<evidence type="ECO:0000256" key="12">
    <source>
        <dbReference type="RuleBase" id="RU003476"/>
    </source>
</evidence>
<evidence type="ECO:0000313" key="14">
    <source>
        <dbReference type="EMBL" id="MFF3667288.1"/>
    </source>
</evidence>